<dbReference type="EC" id="5.4.99.62" evidence="2 6"/>
<comment type="function">
    <text evidence="6">Catalyzes the interconversion of beta-pyran and beta-furan forms of D-ribose.</text>
</comment>
<sequence>MKKTGTLNAQLARVLAELGHGDSIVIADCGLPIPPGVERIDLALTPGIPSFVDTLQVVLSEMQVEHAVMAEEVRRFNPKATQCAVELQEAGIGVRLVSHADFKALSKGARAVIRTGEATPYANVILFSGVVF</sequence>
<comment type="subunit">
    <text evidence="6">Homodecamer.</text>
</comment>
<feature type="binding site" evidence="6">
    <location>
        <position position="99"/>
    </location>
    <ligand>
        <name>substrate</name>
    </ligand>
</feature>
<evidence type="ECO:0000313" key="8">
    <source>
        <dbReference type="Proteomes" id="UP000308891"/>
    </source>
</evidence>
<dbReference type="Pfam" id="PF05025">
    <property type="entry name" value="RbsD_FucU"/>
    <property type="match status" value="1"/>
</dbReference>
<evidence type="ECO:0000256" key="4">
    <source>
        <dbReference type="ARBA" id="ARBA00023235"/>
    </source>
</evidence>
<dbReference type="Gene3D" id="3.40.1650.10">
    <property type="entry name" value="RbsD-like domain"/>
    <property type="match status" value="1"/>
</dbReference>
<evidence type="ECO:0000256" key="3">
    <source>
        <dbReference type="ARBA" id="ARBA00022490"/>
    </source>
</evidence>
<organism evidence="7 8">
    <name type="scientific">Crenobacter intestini</name>
    <dbReference type="NCBI Taxonomy" id="2563443"/>
    <lineage>
        <taxon>Bacteria</taxon>
        <taxon>Pseudomonadati</taxon>
        <taxon>Pseudomonadota</taxon>
        <taxon>Betaproteobacteria</taxon>
        <taxon>Neisseriales</taxon>
        <taxon>Neisseriaceae</taxon>
        <taxon>Crenobacter</taxon>
    </lineage>
</organism>
<gene>
    <name evidence="6 7" type="primary">rbsD</name>
    <name evidence="7" type="ORF">E5K04_09775</name>
</gene>
<name>A0A4T0UTJ8_9NEIS</name>
<dbReference type="NCBIfam" id="NF008761">
    <property type="entry name" value="PRK11797.1"/>
    <property type="match status" value="1"/>
</dbReference>
<evidence type="ECO:0000313" key="7">
    <source>
        <dbReference type="EMBL" id="TIC82041.1"/>
    </source>
</evidence>
<dbReference type="UniPathway" id="UPA00916">
    <property type="reaction ID" value="UER00888"/>
</dbReference>
<evidence type="ECO:0000256" key="2">
    <source>
        <dbReference type="ARBA" id="ARBA00012862"/>
    </source>
</evidence>
<dbReference type="GO" id="GO:0048029">
    <property type="term" value="F:monosaccharide binding"/>
    <property type="evidence" value="ECO:0007669"/>
    <property type="project" value="InterPro"/>
</dbReference>
<dbReference type="AlphaFoldDB" id="A0A4T0UTJ8"/>
<comment type="pathway">
    <text evidence="6">Carbohydrate metabolism; D-ribose degradation; D-ribose 5-phosphate from beta-D-ribopyranose: step 1/2.</text>
</comment>
<reference evidence="7 8" key="1">
    <citation type="submission" date="2019-04" db="EMBL/GenBank/DDBJ databases">
        <title>Crenobacter sp. nov.</title>
        <authorList>
            <person name="Shi S."/>
        </authorList>
    </citation>
    <scope>NUCLEOTIDE SEQUENCE [LARGE SCALE GENOMIC DNA]</scope>
    <source>
        <strain evidence="7 8">GY 70310</strain>
    </source>
</reference>
<protein>
    <recommendedName>
        <fullName evidence="2 6">D-ribose pyranase</fullName>
        <ecNumber evidence="2 6">5.4.99.62</ecNumber>
    </recommendedName>
</protein>
<dbReference type="RefSeq" id="WP_136553514.1">
    <property type="nucleotide sequence ID" value="NZ_STGJ01000010.1"/>
</dbReference>
<evidence type="ECO:0000256" key="6">
    <source>
        <dbReference type="HAMAP-Rule" id="MF_01661"/>
    </source>
</evidence>
<dbReference type="GO" id="GO:0016872">
    <property type="term" value="F:intramolecular lyase activity"/>
    <property type="evidence" value="ECO:0007669"/>
    <property type="project" value="UniProtKB-UniRule"/>
</dbReference>
<proteinExistence type="inferred from homology"/>
<keyword evidence="8" id="KW-1185">Reference proteome</keyword>
<comment type="caution">
    <text evidence="7">The sequence shown here is derived from an EMBL/GenBank/DDBJ whole genome shotgun (WGS) entry which is preliminary data.</text>
</comment>
<feature type="active site" description="Proton donor" evidence="6">
    <location>
        <position position="20"/>
    </location>
</feature>
<accession>A0A4T0UTJ8</accession>
<dbReference type="Proteomes" id="UP000308891">
    <property type="component" value="Unassembled WGS sequence"/>
</dbReference>
<dbReference type="GO" id="GO:0005829">
    <property type="term" value="C:cytosol"/>
    <property type="evidence" value="ECO:0007669"/>
    <property type="project" value="TreeGrafter"/>
</dbReference>
<dbReference type="PANTHER" id="PTHR37831:SF1">
    <property type="entry name" value="D-RIBOSE PYRANASE"/>
    <property type="match status" value="1"/>
</dbReference>
<dbReference type="GO" id="GO:0019303">
    <property type="term" value="P:D-ribose catabolic process"/>
    <property type="evidence" value="ECO:0007669"/>
    <property type="project" value="UniProtKB-UniRule"/>
</dbReference>
<dbReference type="InterPro" id="IPR023750">
    <property type="entry name" value="RbsD-like_sf"/>
</dbReference>
<dbReference type="InterPro" id="IPR007721">
    <property type="entry name" value="RbsD_FucU"/>
</dbReference>
<dbReference type="PANTHER" id="PTHR37831">
    <property type="entry name" value="D-RIBOSE PYRANASE"/>
    <property type="match status" value="1"/>
</dbReference>
<dbReference type="InterPro" id="IPR023064">
    <property type="entry name" value="D-ribose_pyranase"/>
</dbReference>
<comment type="catalytic activity">
    <reaction evidence="1 6">
        <text>beta-D-ribopyranose = beta-D-ribofuranose</text>
        <dbReference type="Rhea" id="RHEA:25432"/>
        <dbReference type="ChEBI" id="CHEBI:27476"/>
        <dbReference type="ChEBI" id="CHEBI:47002"/>
        <dbReference type="EC" id="5.4.99.62"/>
    </reaction>
</comment>
<feature type="binding site" evidence="6">
    <location>
        <begin position="121"/>
        <end position="123"/>
    </location>
    <ligand>
        <name>substrate</name>
    </ligand>
</feature>
<keyword evidence="4 6" id="KW-0413">Isomerase</keyword>
<evidence type="ECO:0000256" key="1">
    <source>
        <dbReference type="ARBA" id="ARBA00000223"/>
    </source>
</evidence>
<feature type="binding site" evidence="6">
    <location>
        <position position="28"/>
    </location>
    <ligand>
        <name>substrate</name>
    </ligand>
</feature>
<keyword evidence="5 6" id="KW-0119">Carbohydrate metabolism</keyword>
<dbReference type="OrthoDB" id="9805009at2"/>
<dbReference type="EMBL" id="STGJ01000010">
    <property type="protein sequence ID" value="TIC82041.1"/>
    <property type="molecule type" value="Genomic_DNA"/>
</dbReference>
<dbReference type="HAMAP" id="MF_01661">
    <property type="entry name" value="D_rib_pyranase"/>
    <property type="match status" value="1"/>
</dbReference>
<comment type="subcellular location">
    <subcellularLocation>
        <location evidence="6">Cytoplasm</location>
    </subcellularLocation>
</comment>
<comment type="similarity">
    <text evidence="6">Belongs to the RbsD / FucU family. RbsD subfamily.</text>
</comment>
<dbReference type="GO" id="GO:0062193">
    <property type="term" value="F:D-ribose pyranase activity"/>
    <property type="evidence" value="ECO:0007669"/>
    <property type="project" value="UniProtKB-EC"/>
</dbReference>
<evidence type="ECO:0000256" key="5">
    <source>
        <dbReference type="ARBA" id="ARBA00023277"/>
    </source>
</evidence>
<dbReference type="SUPFAM" id="SSF102546">
    <property type="entry name" value="RbsD-like"/>
    <property type="match status" value="1"/>
</dbReference>
<keyword evidence="3 6" id="KW-0963">Cytoplasm</keyword>